<protein>
    <submittedName>
        <fullName evidence="1">Uncharacterized protein</fullName>
    </submittedName>
</protein>
<proteinExistence type="predicted"/>
<dbReference type="AlphaFoldDB" id="A0A9Y1BSH3"/>
<dbReference type="EMBL" id="CP084167">
    <property type="protein sequence ID" value="UJG44408.1"/>
    <property type="molecule type" value="Genomic_DNA"/>
</dbReference>
<sequence>MKEYRIHMFRYFSVFDVIYKENLRDEFSFLRDTTSFNNKIKLLLDNKFKERDIDSVFIHNYGQLKWDINKDGLIYFRSMQHLVSENEPFRPFVPISTHVKKCKHLEGEIKEIYNSGCSVSLYPQLIFEVRKSFSVSLENADKLDKIISKVKQHFFKLEKRDKKNLLKSIFTSKVEPFSKMSDVFILIESTVDNYKQTNFLSDIFEAHRLSKLWIKKILQNRWLLIYGNPSPHKKQRIRTLKVFQVCNMLTVLRSEILRFLNSGKENELEFFSKIELFELILSVLNVDFYSSTKNPTYYFPKSYQRITFQEILTILKKTELFKEVEKRLIDSFKRWDAYLQTTLIKRNNIPVNCFKQKIKFKVVEKEEPTLSDEEELMLDYLIYLYKEKQPNKVEYVDYLKDRKLKGFSLNKLVENFSQYKGEKNVSITVRALRGDGKAKGYIPDFLYSLAKKKLIIITPQEKGRTRRLYALNIENPYVLNLLNKKI</sequence>
<gene>
    <name evidence="1" type="ORF">K9W46_04310</name>
</gene>
<reference evidence="1" key="1">
    <citation type="journal article" date="2022" name="Nat. Microbiol.">
        <title>Unique mobile elements and scalable gene flow at the prokaryote-eukaryote boundary revealed by circularized Asgard archaea genomes.</title>
        <authorList>
            <person name="Wu F."/>
            <person name="Speth D.R."/>
            <person name="Philosof A."/>
            <person name="Cremiere A."/>
            <person name="Narayanan A."/>
            <person name="Barco R.A."/>
            <person name="Connon S.A."/>
            <person name="Amend J.P."/>
            <person name="Antoshechkin I.A."/>
            <person name="Orphan V.J."/>
        </authorList>
    </citation>
    <scope>NUCLEOTIDE SEQUENCE</scope>
    <source>
        <strain evidence="1">PR6</strain>
    </source>
</reference>
<dbReference type="Proteomes" id="UP001200513">
    <property type="component" value="Chromosome"/>
</dbReference>
<evidence type="ECO:0000313" key="1">
    <source>
        <dbReference type="EMBL" id="UJG44408.1"/>
    </source>
</evidence>
<accession>A0A9Y1BSH3</accession>
<organism evidence="1">
    <name type="scientific">Candidatus Heimdallarchaeum endolithica</name>
    <dbReference type="NCBI Taxonomy" id="2876572"/>
    <lineage>
        <taxon>Archaea</taxon>
        <taxon>Promethearchaeati</taxon>
        <taxon>Candidatus Heimdallarchaeota</taxon>
        <taxon>Candidatus Heimdallarchaeia (ex Rinke et al. 2021) (nom. nud.)</taxon>
        <taxon>Candidatus Heimdallarchaeales</taxon>
        <taxon>Candidatus Heimdallarchaeaceae</taxon>
        <taxon>Candidatus Heimdallarchaeum</taxon>
    </lineage>
</organism>
<name>A0A9Y1BSH3_9ARCH</name>